<name>A0A1U1B1G3_9MYCO</name>
<organism evidence="1 2">
    <name type="scientific">Mycobacteroides abscessus subsp. massiliense</name>
    <dbReference type="NCBI Taxonomy" id="1962118"/>
    <lineage>
        <taxon>Bacteria</taxon>
        <taxon>Bacillati</taxon>
        <taxon>Actinomycetota</taxon>
        <taxon>Actinomycetes</taxon>
        <taxon>Mycobacteriales</taxon>
        <taxon>Mycobacteriaceae</taxon>
        <taxon>Mycobacteroides</taxon>
        <taxon>Mycobacteroides abscessus</taxon>
    </lineage>
</organism>
<dbReference type="AlphaFoldDB" id="A0A1U1B1G3"/>
<evidence type="ECO:0000313" key="2">
    <source>
        <dbReference type="Proteomes" id="UP000190074"/>
    </source>
</evidence>
<dbReference type="EMBL" id="FVGW01000007">
    <property type="protein sequence ID" value="SKM35103.1"/>
    <property type="molecule type" value="Genomic_DNA"/>
</dbReference>
<dbReference type="Proteomes" id="UP000190074">
    <property type="component" value="Unassembled WGS sequence"/>
</dbReference>
<reference evidence="1 2" key="1">
    <citation type="submission" date="2016-11" db="EMBL/GenBank/DDBJ databases">
        <authorList>
            <consortium name="Pathogen Informatics"/>
        </authorList>
    </citation>
    <scope>NUCLEOTIDE SEQUENCE [LARGE SCALE GENOMIC DNA]</scope>
    <source>
        <strain evidence="1 2">911</strain>
    </source>
</reference>
<sequence length="63" mass="6360">MQSCLAASSTRYSFGRSVADTACAALAVGNIAASCSTCSGEAERIKVPSASEMGSLLLMTLIV</sequence>
<gene>
    <name evidence="1" type="ORF">SAMEA2259716_03664</name>
</gene>
<protein>
    <submittedName>
        <fullName evidence="1">Uncharacterized protein</fullName>
    </submittedName>
</protein>
<evidence type="ECO:0000313" key="1">
    <source>
        <dbReference type="EMBL" id="SKM35103.1"/>
    </source>
</evidence>
<proteinExistence type="predicted"/>
<accession>A0A1U1B1G3</accession>